<feature type="transmembrane region" description="Helical" evidence="1">
    <location>
        <begin position="119"/>
        <end position="138"/>
    </location>
</feature>
<reference evidence="2" key="1">
    <citation type="journal article" date="2019" name="Plant J.">
        <title>Chlorella vulgaris genome assembly and annotation reveals the molecular basis for metabolic acclimation to high light conditions.</title>
        <authorList>
            <person name="Cecchin M."/>
            <person name="Marcolungo L."/>
            <person name="Rossato M."/>
            <person name="Girolomoni L."/>
            <person name="Cosentino E."/>
            <person name="Cuine S."/>
            <person name="Li-Beisson Y."/>
            <person name="Delledonne M."/>
            <person name="Ballottari M."/>
        </authorList>
    </citation>
    <scope>NUCLEOTIDE SEQUENCE</scope>
    <source>
        <strain evidence="2">211/11P</strain>
    </source>
</reference>
<dbReference type="EMBL" id="SIDB01000003">
    <property type="protein sequence ID" value="KAI3434715.1"/>
    <property type="molecule type" value="Genomic_DNA"/>
</dbReference>
<evidence type="ECO:0000313" key="2">
    <source>
        <dbReference type="EMBL" id="KAI3434715.1"/>
    </source>
</evidence>
<sequence>MGLVRSIIQQIRAQVKPKPYNAEPQDQAAYGSTPTGAAYSTAPAAAETGGKRRGGAKYKTAFQMVRDPNVRRSRSLNLTHALAYTLIIVGAIFLGLTLGGDYPAPKATLQAAGVYTEYWVKYALYLAGGIGGVAAVLLANRALAAGRSTVLAQIVLLLTVLDVLATIGLTIYLMTLDLGYDWWTILLNVLMLIQRTLYFAVASMALWTLREAHSDETVAAHVAQGQGYAAPAKDEAFMSKV</sequence>
<dbReference type="OrthoDB" id="10537205at2759"/>
<organism evidence="2 3">
    <name type="scientific">Chlorella vulgaris</name>
    <name type="common">Green alga</name>
    <dbReference type="NCBI Taxonomy" id="3077"/>
    <lineage>
        <taxon>Eukaryota</taxon>
        <taxon>Viridiplantae</taxon>
        <taxon>Chlorophyta</taxon>
        <taxon>core chlorophytes</taxon>
        <taxon>Trebouxiophyceae</taxon>
        <taxon>Chlorellales</taxon>
        <taxon>Chlorellaceae</taxon>
        <taxon>Chlorella clade</taxon>
        <taxon>Chlorella</taxon>
    </lineage>
</organism>
<accession>A0A9D4TVC6</accession>
<evidence type="ECO:0000313" key="3">
    <source>
        <dbReference type="Proteomes" id="UP001055712"/>
    </source>
</evidence>
<reference evidence="2" key="2">
    <citation type="submission" date="2020-11" db="EMBL/GenBank/DDBJ databases">
        <authorList>
            <person name="Cecchin M."/>
            <person name="Marcolungo L."/>
            <person name="Rossato M."/>
            <person name="Girolomoni L."/>
            <person name="Cosentino E."/>
            <person name="Cuine S."/>
            <person name="Li-Beisson Y."/>
            <person name="Delledonne M."/>
            <person name="Ballottari M."/>
        </authorList>
    </citation>
    <scope>NUCLEOTIDE SEQUENCE</scope>
    <source>
        <strain evidence="2">211/11P</strain>
        <tissue evidence="2">Whole cell</tissue>
    </source>
</reference>
<keyword evidence="1" id="KW-0472">Membrane</keyword>
<comment type="caution">
    <text evidence="2">The sequence shown here is derived from an EMBL/GenBank/DDBJ whole genome shotgun (WGS) entry which is preliminary data.</text>
</comment>
<dbReference type="Proteomes" id="UP001055712">
    <property type="component" value="Unassembled WGS sequence"/>
</dbReference>
<feature type="transmembrane region" description="Helical" evidence="1">
    <location>
        <begin position="185"/>
        <end position="207"/>
    </location>
</feature>
<feature type="transmembrane region" description="Helical" evidence="1">
    <location>
        <begin position="81"/>
        <end position="99"/>
    </location>
</feature>
<feature type="transmembrane region" description="Helical" evidence="1">
    <location>
        <begin position="150"/>
        <end position="173"/>
    </location>
</feature>
<evidence type="ECO:0000256" key="1">
    <source>
        <dbReference type="SAM" id="Phobius"/>
    </source>
</evidence>
<keyword evidence="1" id="KW-0812">Transmembrane</keyword>
<proteinExistence type="predicted"/>
<dbReference type="AlphaFoldDB" id="A0A9D4TVC6"/>
<name>A0A9D4TVC6_CHLVU</name>
<protein>
    <submittedName>
        <fullName evidence="2">Uncharacterized protein</fullName>
    </submittedName>
</protein>
<gene>
    <name evidence="2" type="ORF">D9Q98_002776</name>
</gene>
<keyword evidence="1" id="KW-1133">Transmembrane helix</keyword>
<keyword evidence="3" id="KW-1185">Reference proteome</keyword>